<accession>A0AAD7UEH9</accession>
<name>A0AAD7UEH9_9STRA</name>
<dbReference type="GO" id="GO:0070530">
    <property type="term" value="F:K63-linked polyubiquitin modification-dependent protein binding"/>
    <property type="evidence" value="ECO:0007669"/>
    <property type="project" value="TreeGrafter"/>
</dbReference>
<dbReference type="InterPro" id="IPR013766">
    <property type="entry name" value="Thioredoxin_domain"/>
</dbReference>
<feature type="compositionally biased region" description="Low complexity" evidence="8">
    <location>
        <begin position="3356"/>
        <end position="3365"/>
    </location>
</feature>
<feature type="compositionally biased region" description="Low complexity" evidence="8">
    <location>
        <begin position="4557"/>
        <end position="4578"/>
    </location>
</feature>
<feature type="compositionally biased region" description="Acidic residues" evidence="8">
    <location>
        <begin position="1"/>
        <end position="15"/>
    </location>
</feature>
<feature type="region of interest" description="Disordered" evidence="8">
    <location>
        <begin position="1"/>
        <end position="43"/>
    </location>
</feature>
<dbReference type="Gene3D" id="2.60.120.920">
    <property type="match status" value="1"/>
</dbReference>
<evidence type="ECO:0000256" key="7">
    <source>
        <dbReference type="SAM" id="Coils"/>
    </source>
</evidence>
<feature type="compositionally biased region" description="Gly residues" evidence="8">
    <location>
        <begin position="3366"/>
        <end position="3375"/>
    </location>
</feature>
<feature type="region of interest" description="Disordered" evidence="8">
    <location>
        <begin position="5067"/>
        <end position="5116"/>
    </location>
</feature>
<feature type="compositionally biased region" description="Basic and acidic residues" evidence="8">
    <location>
        <begin position="122"/>
        <end position="155"/>
    </location>
</feature>
<dbReference type="Gene3D" id="3.40.30.10">
    <property type="entry name" value="Glutaredoxin"/>
    <property type="match status" value="2"/>
</dbReference>
<feature type="region of interest" description="Disordered" evidence="8">
    <location>
        <begin position="976"/>
        <end position="1046"/>
    </location>
</feature>
<feature type="compositionally biased region" description="Basic and acidic residues" evidence="8">
    <location>
        <begin position="5840"/>
        <end position="5862"/>
    </location>
</feature>
<feature type="compositionally biased region" description="Low complexity" evidence="8">
    <location>
        <begin position="3527"/>
        <end position="3536"/>
    </location>
</feature>
<dbReference type="GO" id="GO:0071947">
    <property type="term" value="P:protein deubiquitination involved in ubiquitin-dependent protein catabolic process"/>
    <property type="evidence" value="ECO:0007669"/>
    <property type="project" value="TreeGrafter"/>
</dbReference>
<dbReference type="PANTHER" id="PTHR13367">
    <property type="entry name" value="UBIQUITIN THIOESTERASE"/>
    <property type="match status" value="1"/>
</dbReference>
<feature type="region of interest" description="Disordered" evidence="8">
    <location>
        <begin position="1422"/>
        <end position="1443"/>
    </location>
</feature>
<sequence length="6682" mass="726282">MFSDTPSEEEDDNDDLYNFGREPANPSQGAAVAEDEGLGDVGEVQVGDYATAYSGLAADVLGDEPSETAETSRPQKGGKRRSSLGDGDAASKLFDWRRGPTTWPEGVELIGPREAQALIDAARAEAEKAAEKEKDDDVGYDLSRDDDVNDLKDFFDEPTYAGPANRPPGGESFALDDDADDDDDGAHRPSTTARKKARSAPSGAKYRRLKDGSWALEVAPGARLKLDLASLVSPTGARDDEARRTGDPGRRGYSTSYATTSYYRVAPPRELLNEYTVTLDVKLDDEPPPGGLSLFQTALVHSEESRGGRRRARESDGEALVNAAGGVGVLGTYGDVAKCRVEVGVWERVVVAVKCASQGARVKKGELRTYVGAEPAAVVRHERIAANERFALRSDGLFLFSSRSDRMMPGNILVRTCRVDAKALDDAAVRRNRARDKLFSTFEADNARKVDDLRKGLSLAKLFAKPRPCWEAPALVGAFGDAYVEGTTLEAASILAWSHAVLDLALRAALKDQRVFLAGMPLQAKAAASDASHVIARSAPLMKGIVRLLRNPGAPQLASWLRALKKRLEDLDMGESILLPLIVENSELLAIVERLTERNFTFVVIATNPTKALRHHAVSAETPPKIKFRTALVMTNVAKKNALDDVFWAAVYNLAIHHHEGDTKRFYELLLPFLTGKPLETSLYEADRFDAEARQAFFSSSSSEDLDWDAGDDEAAFDRRAAAASKCGAWRSPQRSLTAYVRCISEALHYLMLRRGCTDLHSKQVRLALRAQLATFCARDVAAVAPDENGRRVVALVAKQLSYTTEKLAERAKRRRGGLQQEAAAAAAAKGKDEEARFDEVAPEAARRLAERLLSELDDVPPSRDAAAAGALDLASTIPTQWRDALAWRVDPSEPDPGQAVLLRKYVAIDTLQVPVVAKTRTEAIAALRHCDRICSLLDNQPHAVKNDKLLIIALVQHTLTCVIPTPRPRARRHVSVADEARAGRAERRRERVARKKKRAAEVLKASRSASKAMPAKRRAGVAEEKVRATTGETSPQIVEDDGTNWDVGTDAEARLSSAPCIWDEPIEYAEQVEVMLTLRRVIEHFTAAVLSTQQDRALDAVCVVIPGVACAIADAMLRRRATDHPSPFTAQLGGQTASGRQLGLRGYGLSAGTFATQTTSIECHVPELAVARAAVLDYFSSPEQRGLEKIFAFEDRFELRPGKPLIALLRSLCREITLATPNPHLELCDALPCTSNLLKNFPELGPYRDLAFFWKFFLNPDRTSFSNYVPAAAGDGAPSPLRASRTALDGHNHYRHYEARGRASRAALRRVDRGSGQVGRLDCLQAQLTWGWSADEGGFSVSMGGKQLRCRPDPDVVDEVTGRKLPPERAPQHRFPSRADPASYLATPPPAQTEDDILYRPQLPGFSRAVTAVPSVTVTTAATGHRDPKASASPHATRRRPEVPALGQRDAELLLSYLTVPYLRIPLVLTFFASDDRVHKLESPMLRGVLDAVLFEPGRHLALGSTDVEPATVPTPHPSLLATANGHLLAELREAPSNVINNVVTLLRGALALDTGAVCDADATDFNASVQIILYTARLGARLESFVAFARAAARGRADCANANSTAIGGVPLRDLDVRDPAAIAAIDDGASRLAAVLARVSTLFDDYLAKLDAQTRASPGDETLVDRNSRLACDLHAHRLLIHRNALAQGSDDGRRAACASLLGSFLFLTTRHTFNKATREEGRLVLPEFELYELLQHVSRGLVSQIHAMTQYELDMVMQAALAAATSCTGAVVSESSSSSSDSPPSAFSSLGGILAGGALEPQVNRWSRIKGDRNRARYTVASTRTLASGAAAAAREAVGPRSRSGSMSAIVGEVADSAELDVEIDIGIGQLTLRSKHLAALDPIVATNRDVRSVLGDATLQASLAERSVHRQIFRLVGLEHTVEWWHSAHAECVPMPENYDREYDPAELFDSELWLPRVFEPVRRAFFDGPVPPSMQFVMHDGALPADAEVAVLFGLHQRLGGPSKRIVAFRRRRCVHVYELVSRGREWWWSLHLTTDARFCLAELQPVVTRRATPFPQWWKHGAGLPYPVGVLEHLPADLDTGQGESVVVRRDASHPANLSGGVETYIPPRLLAGLVPEALLDVFRFWRDESRLAAPPDTRLRGYPLREDAVPSGGTRTSNNDDEDDLGGGKDDIIVFVEMASTGIAPLACTGRQERTVRVSRRSLAGEKRRFHDLQRLVAAVERLGLVAADDDAEDEERTPPSGIKRSATNKGSARKKQAMARKKEAEIEFREGADVEFRSRATESDDDKWIPCEVVKVDYEKRTYDLEFSNAFSYLGVQRAVPPEDVAPRGANDAAKAEGEGKWKFSGLTDSEDEAWRDDEDEDDDEDDEEDLLDGKPPGTTTSAGVSEAKSSVADEPLSIRPPTRSLSYAQRCVIGEFFEASGHNVELCEAAFDAVARDSTLVKPLATVFDLASEAMRRQRHPNPQKKKEDDDDDDGTLYLLDLLHARRGSRLYSLASTLVRIENLAHILAWTKEAVGQHEAMPCGCPELTLVELPRLKLSFTTRLDHYGQVRLFSVDHVDLFVLPDQRNDVAAALVRDIEHSLLLANARGDTFCCVPVIIPKRPPVRSQPFSTDLVLDRQGTYEGVYDAVDAVSLSTRFFLYNVHVSMAFVLPRGLASALYLLLLRLLKRDYAAASRLCDSVASDVTLSADELAIFRALREANDDRHPNAHAVRLRVALVTAQSGHAAPWDLSLEMARYVAKIDHVSAECRLPATDELRLLESEAIALDEDSPAYDPRAGHTAYALATCKNRRNTLRAALRGDVEAECVVPPRDVATESWTLYTDETCFGMTYAEVHPAHTIAEYEAACKCRDPDASAPADLRSTTPRPPGGWLVCTAYTASWSSSCQTLQQSIAALAPTYASAIFVEVKVDADPALHDLAVSRGVEAFPTFTLDRGDDHLALVATNDKDEGRSLATLIKHLEQHVSSHDHHAYSAWRRRERVLERGGGTEALAALAARHDDDDDDRDDDDDEDDDDENLWTWDPEASAEGLRIEGLGKVVALPLTDDFDEERPVWESSRDDGRPEWRTKWEPFPPAIQTFLEIAYLSGKLYREMSVTDDSEVGGLHVYFSEEDLDIDSYGISGLKGYMTSDYEDIRIRRRGPRVKVPGEEGFLSKRQEAIDRRNDEWKQQYYSYLARQREARRGRDAVAARGTAPLQRDSGTHRWSLRWGHAPGSRGAADGVGIIAEGSEALGPTVHPCLGGPDCDGGSLGLHANGELWVAGHKVRAATDEPLWGEGARITVVLDTSASTIVFILDDDPAPVATVDRIFERLGCTECYPAVAVCPLDAQPTDAARDPLQAIVATNAAAEEPATTTPGGGGGGGDSSEGKGDADAAEAASGDKSAAAVAAAVASPKDDGNDQGDEEAEPEDEGDVLASIMAAEPQEQLAILELAQLTRVSPEKIVKMNAKQRQELEKIAKPPICSVAIVDDVPSTQRTASTDRGGAPEMAAAAAAPPPSTPPSKESRTKGPPRHVKSAAAAAATTKVKAAEEGGGDDEAEEDDDDDKAAAAATAADDVPIEKIRWMRETPNGWIAHDAKVSAALETAKRAGRLEVSLVVDGAPFTFKLAPSADGSSEEPMQIPDGGGEATKLRRHFVGEGLRGSWEMLSLRYAPPASLYGVATLTLLEKVWANGETFRGERHGYGFLLLYALFQGDLRAHICGSSWTNCGLWGWGSGGFGAAAKFSKKKQRTANDSHRLALLLTQLYSDRRVKSVWASLVNVLGRNRQLCVRLPKFRDTRRKRRGNCYNGWVDESEPKSPLAELFEQVVPVMQRLRRKRGAILFPPKPPHQALPAPPSTCRIPDANPARYLDGGVPGVELSDSARREFEIGPVEAPKMLELAEQIGHPLALRDDDLAHAAACAPADIYDAQHWRAWVDAEVRRAEKRQHDKLLVVACFDAAWCPASRSVEPALRALALSTPTARFARLDVDDCDDVADAMGVTSTPALRFVRGRADNVVGSLDSALSSSNGGGADDASSASAARSRANDDFAKRAVEALFEASTPAERATLADTFSRAFKTAADAPNGGGDATTSGLDQLRALRDAAKRTLTSAEKAAARSACRRLAVADAELKDLGAFPTHAIADKFVVSTVAGDTAASEVPRRFPFDVVSRHDAAKTPVAQAMLARMRDDAKAHADAKRAARVPGIRDCTDVEKFYAADATEADAALDAALATVVELETELRRAREADADAVALAVPLVTAAANAVDDDDDRDSSAFVLRRLAGRVPEVWPEFAFSALISSAGAADLRRLNPFAPADRTALTLRLVAVTMLRANRVGTLSRCAGDAVELRSALEALRALGADERRASEAVTAPHIRQFASLLAAQLAAPRAYARATDCVTLDPRFLIFEFVKNIAVREEQVHVVSKLVADAEAGVSRVKQMIMGAGKTTVVAPLLALMLADGHRLVACVVPKALLEMTRAQMRSTFSTIISKRVYTLHLDRSSVVSPQLELSLRAARDARAVVVATPTTIKSLMLSYIEALQRARDDTASGWGPSGRLLHDSALAAPRAPSTRPSDAAAAAGSSLLESQHETPEGQARVLRGILALFREGAMLVDEVDLILHPLKSELNFPCGEKFALDGAEHGERWLLPIALVDAVFYASTRRSSVLEARGATLDTLERLADAIDAGYDRMALQRLPHLTLLDSAYYHEHLKPLLAEIAWAWLTSQHLHGVDKDDVVSYLLGGVTSRSAVAVECRLVKAELDKRRVAGDAAAVAALVEAHASAEAQRRLISDIFEIEGEIEDSAAVAAEATAKVDARLAAARRRVAELECPPDASLDNSVVVWLSSAFGAGAAGAGGALTQTASDDAGSLDASMSVASMCTRLEESLGVTVRRCDEAIEAVGRSRELAAAGRLRCVLAGGGEQRPVCGPTCTRNHFKDGPCVRCGREWGSHNGHMCQSGGRGAWPLAGRGGRINSDDDGDSDARGRALGVDSKIDLDAFLGDLVAASASTKGIKADAAERQDKVVPVAADPKIDPSRVCVYVGHAATSEKQRLALWRRGVVAVDTADTLVSWVQSRPQWPSKKSARAGSLDDDDDDDLNDDLGGGGDDESAAVTTGKKPRSSAEVAAARLESVRARVEALEHERSRLLDADEQRRRELRSRAATVHAEMEAVIKSRLGALAIEVPTNGASEDELDDYAVGSSRDAALALALAFAKEDDGPLSAVEARAVRAQERFLRKLALAAKVMAKVSSPSHKKLLNLARDWLKTYLPHCLAKVNRVSFGLLDERDIERALAYDPRMPRSRLKLAVPFVGKDVPSSASEFAHPDVTIGMTCLAYRYSGLRREDFDELADALTADFAREIGPACDRPSSRRHEAWVRASGGRIRGLDDLARSAAGVETRPENKKSGSAATITKADDDRTVVQLKFLQKSNEEQMDKLFELWRREPLALHHYLETAVFPTHMRSQRRKISASGQAIGGDMLFARRVGFSGTPSDLLPLELGACEYQEGDDGKMLATVLDRDVCSSEELPAGWSVEDLLELAATATAPRIHALIDTGALVTGRTNRQVATDLLKRGLAWCDGVVYLDDDDKKQVLVRATMRAMPEEQCGVPLERRFAFYDQVHTTGIDVRHVANAMALVTLGKDMVWRDFAQGVFRMRGIGTGQRVRVVVIPEVRRLVAHELGSCRALEPSATDNNGGGGGILSLTTARNNGGPHISPLAEIVAWLVVNSLRAEQLQWSMLCAQNISNVYRKEAFFHLATGEPEEELRRPVAFANASGVTGRALRVFEEPIDFSLEAAVPDPVPFEERLRTLLEEHAEFAAKPEQQATATKVLAEVGRYVLADSRSGAKRLDTEQEREQEQEQQKEVRARKDQQIEVEKFVEREYSRNEEAPKPWPLSMLAQLPPEPGQLGDRDDGPHAFYPLADFALRHHEPLAFPRQLLLSRNYFRRSWMGLRRLKNVVVLLEWAPLGKHDALREARDDDLSSTQRASLAKAHALFSAGGAALSREALRNAVDVVEDVGRLRTDDELEALARAFAGPDGAIDVEGFTALVSCGALQPEHENRYWVAVSLAEAETLRRALHVRRDRALATPAGRADPPEIALRYSPLATHASTTDAGASEAVRHQKSQARGAGDGGVVLDASRAWWSAAASTGATASEAALAHNAFRFFDGDVHFSEPALHALVRALRKAPPRRRERYFAANVGARRRLERAPRRAPLGRAFAIDDEYALVARRATAVFMRAAIEKRGLSWWAAFAAFDDANTGSLLPAEVYGALRYLGAGDFIDAEDVLDFMALAANPEARLVDAGSGSPPETPDLPRSLTFAEFVDALRVDADDDDDDGIRGDHQASLKVEPYGADEIRDAMLRRRRAAIEDAAAERARAEARAEVLDRQLYDEELAEAERKHGDHGLNPRVLERPDAVETTFSFGAERKPLRCRATDAFGGDSRATATTTLPGRLKPTCAFAPLDLDRVSRRPVPPLDCVCGSPLKPFECSWERCSRCKPRDARGCTRICWSCYSRVCERCVLAHDRAVLADRADPANKPTYLRCDPGTGLLLQLPAKTFSREKKNIARPALAAYSLTLEIKLDRPPPRDSVSALVRVSHATTPRPATLYVDSDGRLLAADGRAHHGARLLFKRWCVVTLVVDALDNNTLDAYVHGKPALSLAGLDDLKLGRDLALFCGDKLAHARG</sequence>
<feature type="region of interest" description="Disordered" evidence="8">
    <location>
        <begin position="5838"/>
        <end position="5862"/>
    </location>
</feature>
<keyword evidence="3" id="KW-0645">Protease</keyword>
<dbReference type="SUPFAM" id="SSF52833">
    <property type="entry name" value="Thioredoxin-like"/>
    <property type="match status" value="2"/>
</dbReference>
<dbReference type="InterPro" id="IPR022099">
    <property type="entry name" value="DUF3638"/>
</dbReference>
<feature type="region of interest" description="Disordered" evidence="8">
    <location>
        <begin position="2331"/>
        <end position="2410"/>
    </location>
</feature>
<keyword evidence="5" id="KW-0378">Hydrolase</keyword>
<gene>
    <name evidence="10" type="ORF">CTAYLR_001253</name>
</gene>
<feature type="compositionally biased region" description="Low complexity" evidence="8">
    <location>
        <begin position="3385"/>
        <end position="3402"/>
    </location>
</feature>
<dbReference type="InterPro" id="IPR027417">
    <property type="entry name" value="P-loop_NTPase"/>
</dbReference>
<feature type="compositionally biased region" description="Acidic residues" evidence="8">
    <location>
        <begin position="2358"/>
        <end position="2380"/>
    </location>
</feature>
<dbReference type="GO" id="GO:0004843">
    <property type="term" value="F:cysteine-type deubiquitinase activity"/>
    <property type="evidence" value="ECO:0007669"/>
    <property type="project" value="UniProtKB-EC"/>
</dbReference>
<feature type="region of interest" description="Disordered" evidence="8">
    <location>
        <begin position="58"/>
        <end position="109"/>
    </location>
</feature>
<evidence type="ECO:0000256" key="5">
    <source>
        <dbReference type="ARBA" id="ARBA00022801"/>
    </source>
</evidence>
<feature type="coiled-coil region" evidence="7">
    <location>
        <begin position="6357"/>
        <end position="6384"/>
    </location>
</feature>
<dbReference type="InterPro" id="IPR036249">
    <property type="entry name" value="Thioredoxin-like_sf"/>
</dbReference>
<feature type="compositionally biased region" description="Basic and acidic residues" evidence="8">
    <location>
        <begin position="976"/>
        <end position="990"/>
    </location>
</feature>
<feature type="region of interest" description="Disordered" evidence="8">
    <location>
        <begin position="3005"/>
        <end position="3030"/>
    </location>
</feature>
<keyword evidence="11" id="KW-1185">Reference proteome</keyword>
<dbReference type="GO" id="GO:0005737">
    <property type="term" value="C:cytoplasm"/>
    <property type="evidence" value="ECO:0007669"/>
    <property type="project" value="TreeGrafter"/>
</dbReference>
<feature type="region of interest" description="Disordered" evidence="8">
    <location>
        <begin position="6105"/>
        <end position="6126"/>
    </location>
</feature>
<feature type="region of interest" description="Disordered" evidence="8">
    <location>
        <begin position="1361"/>
        <end position="1385"/>
    </location>
</feature>
<comment type="caution">
    <text evidence="10">The sequence shown here is derived from an EMBL/GenBank/DDBJ whole genome shotgun (WGS) entry which is preliminary data.</text>
</comment>
<feature type="region of interest" description="Disordered" evidence="8">
    <location>
        <begin position="2144"/>
        <end position="2174"/>
    </location>
</feature>
<evidence type="ECO:0000313" key="10">
    <source>
        <dbReference type="EMBL" id="KAJ8602501.1"/>
    </source>
</evidence>
<dbReference type="CDD" id="cd02947">
    <property type="entry name" value="TRX_family"/>
    <property type="match status" value="2"/>
</dbReference>
<dbReference type="Proteomes" id="UP001230188">
    <property type="component" value="Unassembled WGS sequence"/>
</dbReference>
<reference evidence="10" key="1">
    <citation type="submission" date="2023-01" db="EMBL/GenBank/DDBJ databases">
        <title>Metagenome sequencing of chrysophaentin producing Chrysophaeum taylorii.</title>
        <authorList>
            <person name="Davison J."/>
            <person name="Bewley C."/>
        </authorList>
    </citation>
    <scope>NUCLEOTIDE SEQUENCE</scope>
    <source>
        <strain evidence="10">NIES-1699</strain>
    </source>
</reference>
<evidence type="ECO:0000256" key="2">
    <source>
        <dbReference type="ARBA" id="ARBA00012759"/>
    </source>
</evidence>
<dbReference type="Pfam" id="PF12340">
    <property type="entry name" value="DUF3638"/>
    <property type="match status" value="1"/>
</dbReference>
<feature type="compositionally biased region" description="Acidic residues" evidence="8">
    <location>
        <begin position="3011"/>
        <end position="3028"/>
    </location>
</feature>
<evidence type="ECO:0000256" key="1">
    <source>
        <dbReference type="ARBA" id="ARBA00000707"/>
    </source>
</evidence>
<feature type="compositionally biased region" description="Acidic residues" evidence="8">
    <location>
        <begin position="3409"/>
        <end position="3422"/>
    </location>
</feature>
<dbReference type="PROSITE" id="PS51352">
    <property type="entry name" value="THIOREDOXIN_2"/>
    <property type="match status" value="1"/>
</dbReference>
<dbReference type="InterPro" id="IPR051346">
    <property type="entry name" value="OTU_Deubiquitinase"/>
</dbReference>
<evidence type="ECO:0000256" key="8">
    <source>
        <dbReference type="SAM" id="MobiDB-lite"/>
    </source>
</evidence>
<feature type="domain" description="Thioredoxin" evidence="9">
    <location>
        <begin position="3900"/>
        <end position="4050"/>
    </location>
</feature>
<feature type="region of interest" description="Disordered" evidence="8">
    <location>
        <begin position="235"/>
        <end position="254"/>
    </location>
</feature>
<keyword evidence="6" id="KW-0788">Thiol protease</keyword>
<feature type="compositionally biased region" description="Basic and acidic residues" evidence="8">
    <location>
        <begin position="2145"/>
        <end position="2156"/>
    </location>
</feature>
<evidence type="ECO:0000256" key="4">
    <source>
        <dbReference type="ARBA" id="ARBA00022786"/>
    </source>
</evidence>
<dbReference type="PANTHER" id="PTHR13367:SF28">
    <property type="entry name" value="UBIQUITIN THIOESTERASE ZRANB1"/>
    <property type="match status" value="1"/>
</dbReference>
<evidence type="ECO:0000259" key="9">
    <source>
        <dbReference type="PROSITE" id="PS51352"/>
    </source>
</evidence>
<feature type="compositionally biased region" description="Basic and acidic residues" evidence="8">
    <location>
        <begin position="1361"/>
        <end position="1372"/>
    </location>
</feature>
<dbReference type="SUPFAM" id="SSF52540">
    <property type="entry name" value="P-loop containing nucleoside triphosphate hydrolases"/>
    <property type="match status" value="1"/>
</dbReference>
<feature type="compositionally biased region" description="Acidic residues" evidence="8">
    <location>
        <begin position="5082"/>
        <end position="5102"/>
    </location>
</feature>
<dbReference type="Pfam" id="PF12359">
    <property type="entry name" value="DUF3645"/>
    <property type="match status" value="1"/>
</dbReference>
<evidence type="ECO:0000256" key="3">
    <source>
        <dbReference type="ARBA" id="ARBA00022670"/>
    </source>
</evidence>
<feature type="region of interest" description="Disordered" evidence="8">
    <location>
        <begin position="3355"/>
        <end position="3422"/>
    </location>
</feature>
<protein>
    <recommendedName>
        <fullName evidence="2">ubiquitinyl hydrolase 1</fullName>
        <ecNumber evidence="2">3.4.19.12</ecNumber>
    </recommendedName>
</protein>
<dbReference type="GO" id="GO:0005634">
    <property type="term" value="C:nucleus"/>
    <property type="evidence" value="ECO:0007669"/>
    <property type="project" value="TreeGrafter"/>
</dbReference>
<feature type="region of interest" description="Disordered" evidence="8">
    <location>
        <begin position="3483"/>
        <end position="3564"/>
    </location>
</feature>
<keyword evidence="7" id="KW-0175">Coiled coil</keyword>
<feature type="region of interest" description="Disordered" evidence="8">
    <location>
        <begin position="2238"/>
        <end position="2273"/>
    </location>
</feature>
<dbReference type="EC" id="3.4.19.12" evidence="2"/>
<dbReference type="InterPro" id="IPR043136">
    <property type="entry name" value="B30.2/SPRY_sf"/>
</dbReference>
<organism evidence="10 11">
    <name type="scientific">Chrysophaeum taylorii</name>
    <dbReference type="NCBI Taxonomy" id="2483200"/>
    <lineage>
        <taxon>Eukaryota</taxon>
        <taxon>Sar</taxon>
        <taxon>Stramenopiles</taxon>
        <taxon>Ochrophyta</taxon>
        <taxon>Pelagophyceae</taxon>
        <taxon>Pelagomonadales</taxon>
        <taxon>Pelagomonadaceae</taxon>
        <taxon>Chrysophaeum</taxon>
    </lineage>
</organism>
<keyword evidence="4" id="KW-0833">Ubl conjugation pathway</keyword>
<feature type="region of interest" description="Disordered" evidence="8">
    <location>
        <begin position="121"/>
        <end position="204"/>
    </location>
</feature>
<comment type="catalytic activity">
    <reaction evidence="1">
        <text>Thiol-dependent hydrolysis of ester, thioester, amide, peptide and isopeptide bonds formed by the C-terminal Gly of ubiquitin (a 76-residue protein attached to proteins as an intracellular targeting signal).</text>
        <dbReference type="EC" id="3.4.19.12"/>
    </reaction>
</comment>
<evidence type="ECO:0000313" key="11">
    <source>
        <dbReference type="Proteomes" id="UP001230188"/>
    </source>
</evidence>
<proteinExistence type="predicted"/>
<dbReference type="EMBL" id="JAQMWT010000379">
    <property type="protein sequence ID" value="KAJ8602501.1"/>
    <property type="molecule type" value="Genomic_DNA"/>
</dbReference>
<dbReference type="InterPro" id="IPR022105">
    <property type="entry name" value="DUF3645"/>
</dbReference>
<feature type="compositionally biased region" description="Acidic residues" evidence="8">
    <location>
        <begin position="174"/>
        <end position="184"/>
    </location>
</feature>
<dbReference type="Pfam" id="PF00085">
    <property type="entry name" value="Thioredoxin"/>
    <property type="match status" value="1"/>
</dbReference>
<feature type="compositionally biased region" description="Acidic residues" evidence="8">
    <location>
        <begin position="3542"/>
        <end position="3555"/>
    </location>
</feature>
<feature type="region of interest" description="Disordered" evidence="8">
    <location>
        <begin position="4557"/>
        <end position="4584"/>
    </location>
</feature>
<feature type="coiled-coil region" evidence="7">
    <location>
        <begin position="4211"/>
        <end position="4238"/>
    </location>
</feature>
<evidence type="ECO:0000256" key="6">
    <source>
        <dbReference type="ARBA" id="ARBA00022807"/>
    </source>
</evidence>
<feature type="compositionally biased region" description="Basic and acidic residues" evidence="8">
    <location>
        <begin position="237"/>
        <end position="250"/>
    </location>
</feature>